<dbReference type="PANTHER" id="PTHR37299">
    <property type="entry name" value="TRANSCRIPTIONAL REGULATOR-RELATED"/>
    <property type="match status" value="1"/>
</dbReference>
<dbReference type="EMBL" id="CP102382">
    <property type="protein sequence ID" value="UUV22370.1"/>
    <property type="molecule type" value="Genomic_DNA"/>
</dbReference>
<protein>
    <submittedName>
        <fullName evidence="4">LytTR family DNA-binding domain-containing protein</fullName>
    </submittedName>
</protein>
<reference evidence="4 5" key="1">
    <citation type="submission" date="2022-08" db="EMBL/GenBank/DDBJ databases">
        <title>Myroides zhujiangensis sp. nov., a novel bacterium isolated from sediment in the Pearl River Estuary.</title>
        <authorList>
            <person name="Cui L."/>
        </authorList>
    </citation>
    <scope>NUCLEOTIDE SEQUENCE [LARGE SCALE GENOMIC DNA]</scope>
    <source>
        <strain evidence="4 5">SCSIO 72103</strain>
    </source>
</reference>
<dbReference type="InterPro" id="IPR001789">
    <property type="entry name" value="Sig_transdc_resp-reg_receiver"/>
</dbReference>
<dbReference type="InterPro" id="IPR046947">
    <property type="entry name" value="LytR-like"/>
</dbReference>
<dbReference type="Proteomes" id="UP001317001">
    <property type="component" value="Chromosome"/>
</dbReference>
<feature type="modified residue" description="4-aspartylphosphate" evidence="1">
    <location>
        <position position="54"/>
    </location>
</feature>
<proteinExistence type="predicted"/>
<dbReference type="RefSeq" id="WP_257500287.1">
    <property type="nucleotide sequence ID" value="NZ_CP102382.1"/>
</dbReference>
<evidence type="ECO:0000313" key="4">
    <source>
        <dbReference type="EMBL" id="UUV22370.1"/>
    </source>
</evidence>
<dbReference type="SUPFAM" id="SSF52172">
    <property type="entry name" value="CheY-like"/>
    <property type="match status" value="1"/>
</dbReference>
<dbReference type="Gene3D" id="2.40.50.1020">
    <property type="entry name" value="LytTr DNA-binding domain"/>
    <property type="match status" value="1"/>
</dbReference>
<evidence type="ECO:0000256" key="1">
    <source>
        <dbReference type="PROSITE-ProRule" id="PRU00169"/>
    </source>
</evidence>
<keyword evidence="5" id="KW-1185">Reference proteome</keyword>
<dbReference type="Gene3D" id="3.40.50.2300">
    <property type="match status" value="1"/>
</dbReference>
<evidence type="ECO:0000259" key="3">
    <source>
        <dbReference type="PROSITE" id="PS50930"/>
    </source>
</evidence>
<evidence type="ECO:0000313" key="5">
    <source>
        <dbReference type="Proteomes" id="UP001317001"/>
    </source>
</evidence>
<dbReference type="InterPro" id="IPR011006">
    <property type="entry name" value="CheY-like_superfamily"/>
</dbReference>
<sequence length="237" mass="27779">MLKTLIIDDESLIRNSLKILLSERNDIEIIGEASSKDQGIALIETLKPDLVLLDIQLKKNTGFELLEQLSDITFKLIFVTAYSEYAIKAFKYSAFDYLLKPIDQDLLNQTIDRLKTEIITTSQQYQALKTNKEFHKITIKTTEHIYHLNFDEIIYCKADSSYTRFYLTNDRSLMTSKPLKNYQNLLPEHQFFRSHQSYLVNLNFVKKYNKKMAALEMQDQTEIPVSVRNRSKVNDLF</sequence>
<keyword evidence="4" id="KW-0238">DNA-binding</keyword>
<accession>A0ABY5NUV6</accession>
<keyword evidence="1" id="KW-0597">Phosphoprotein</keyword>
<dbReference type="Pfam" id="PF04397">
    <property type="entry name" value="LytTR"/>
    <property type="match status" value="1"/>
</dbReference>
<dbReference type="Pfam" id="PF00072">
    <property type="entry name" value="Response_reg"/>
    <property type="match status" value="1"/>
</dbReference>
<organism evidence="4 5">
    <name type="scientific">Paenimyroides aestuarii</name>
    <dbReference type="NCBI Taxonomy" id="2968490"/>
    <lineage>
        <taxon>Bacteria</taxon>
        <taxon>Pseudomonadati</taxon>
        <taxon>Bacteroidota</taxon>
        <taxon>Flavobacteriia</taxon>
        <taxon>Flavobacteriales</taxon>
        <taxon>Flavobacteriaceae</taxon>
        <taxon>Paenimyroides</taxon>
    </lineage>
</organism>
<feature type="domain" description="Response regulatory" evidence="2">
    <location>
        <begin position="3"/>
        <end position="115"/>
    </location>
</feature>
<dbReference type="SMART" id="SM00850">
    <property type="entry name" value="LytTR"/>
    <property type="match status" value="1"/>
</dbReference>
<dbReference type="PROSITE" id="PS50110">
    <property type="entry name" value="RESPONSE_REGULATORY"/>
    <property type="match status" value="1"/>
</dbReference>
<dbReference type="SMART" id="SM00448">
    <property type="entry name" value="REC"/>
    <property type="match status" value="1"/>
</dbReference>
<name>A0ABY5NUV6_9FLAO</name>
<feature type="domain" description="HTH LytTR-type" evidence="3">
    <location>
        <begin position="137"/>
        <end position="237"/>
    </location>
</feature>
<evidence type="ECO:0000259" key="2">
    <source>
        <dbReference type="PROSITE" id="PS50110"/>
    </source>
</evidence>
<gene>
    <name evidence="4" type="ORF">NPX36_04845</name>
</gene>
<dbReference type="PROSITE" id="PS50930">
    <property type="entry name" value="HTH_LYTTR"/>
    <property type="match status" value="1"/>
</dbReference>
<dbReference type="PANTHER" id="PTHR37299:SF1">
    <property type="entry name" value="STAGE 0 SPORULATION PROTEIN A HOMOLOG"/>
    <property type="match status" value="1"/>
</dbReference>
<dbReference type="GO" id="GO:0003677">
    <property type="term" value="F:DNA binding"/>
    <property type="evidence" value="ECO:0007669"/>
    <property type="project" value="UniProtKB-KW"/>
</dbReference>
<dbReference type="InterPro" id="IPR007492">
    <property type="entry name" value="LytTR_DNA-bd_dom"/>
</dbReference>